<name>A0A6L6YHF9_9BURK</name>
<dbReference type="SUPFAM" id="SSF51351">
    <property type="entry name" value="Triosephosphate isomerase (TIM)"/>
    <property type="match status" value="1"/>
</dbReference>
<dbReference type="AlphaFoldDB" id="A0A6L6YHF9"/>
<dbReference type="InterPro" id="IPR020861">
    <property type="entry name" value="Triosephosphate_isomerase_AS"/>
</dbReference>
<reference evidence="10 11" key="1">
    <citation type="submission" date="2019-12" db="EMBL/GenBank/DDBJ databases">
        <title>Microbes associate with the intestines of laboratory mice.</title>
        <authorList>
            <person name="Navarre W."/>
            <person name="Wong E."/>
        </authorList>
    </citation>
    <scope>NUCLEOTIDE SEQUENCE [LARGE SCALE GENOMIC DNA]</scope>
    <source>
        <strain evidence="10 11">NM82_D38</strain>
    </source>
</reference>
<organism evidence="10 11">
    <name type="scientific">Parasutterella muris</name>
    <dbReference type="NCBI Taxonomy" id="2565572"/>
    <lineage>
        <taxon>Bacteria</taxon>
        <taxon>Pseudomonadati</taxon>
        <taxon>Pseudomonadota</taxon>
        <taxon>Betaproteobacteria</taxon>
        <taxon>Burkholderiales</taxon>
        <taxon>Sutterellaceae</taxon>
        <taxon>Parasutterella</taxon>
    </lineage>
</organism>
<dbReference type="HAMAP" id="MF_00147_B">
    <property type="entry name" value="TIM_B"/>
    <property type="match status" value="1"/>
</dbReference>
<dbReference type="CDD" id="cd00311">
    <property type="entry name" value="TIM"/>
    <property type="match status" value="1"/>
</dbReference>
<dbReference type="EMBL" id="WSRP01000007">
    <property type="protein sequence ID" value="MVX56199.1"/>
    <property type="molecule type" value="Genomic_DNA"/>
</dbReference>
<keyword evidence="11" id="KW-1185">Reference proteome</keyword>
<comment type="catalytic activity">
    <reaction evidence="8 9">
        <text>D-glyceraldehyde 3-phosphate = dihydroxyacetone phosphate</text>
        <dbReference type="Rhea" id="RHEA:18585"/>
        <dbReference type="ChEBI" id="CHEBI:57642"/>
        <dbReference type="ChEBI" id="CHEBI:59776"/>
        <dbReference type="EC" id="5.3.1.1"/>
    </reaction>
</comment>
<comment type="pathway">
    <text evidence="2">Carbohydrate metabolism; erythritol degradation.</text>
</comment>
<dbReference type="RefSeq" id="WP_160334635.1">
    <property type="nucleotide sequence ID" value="NZ_WSRP01000007.1"/>
</dbReference>
<dbReference type="PROSITE" id="PS51440">
    <property type="entry name" value="TIM_2"/>
    <property type="match status" value="1"/>
</dbReference>
<evidence type="ECO:0000256" key="7">
    <source>
        <dbReference type="ARBA" id="ARBA00023235"/>
    </source>
</evidence>
<feature type="binding site" evidence="8">
    <location>
        <position position="173"/>
    </location>
    <ligand>
        <name>substrate</name>
    </ligand>
</feature>
<feature type="active site" description="Electrophile" evidence="8">
    <location>
        <position position="95"/>
    </location>
</feature>
<dbReference type="GO" id="GO:0006096">
    <property type="term" value="P:glycolytic process"/>
    <property type="evidence" value="ECO:0007669"/>
    <property type="project" value="UniProtKB-UniRule"/>
</dbReference>
<dbReference type="InterPro" id="IPR000652">
    <property type="entry name" value="Triosephosphate_isomerase"/>
</dbReference>
<keyword evidence="6 8" id="KW-0324">Glycolysis</keyword>
<evidence type="ECO:0000313" key="11">
    <source>
        <dbReference type="Proteomes" id="UP000472580"/>
    </source>
</evidence>
<dbReference type="PANTHER" id="PTHR21139:SF42">
    <property type="entry name" value="TRIOSEPHOSPHATE ISOMERASE"/>
    <property type="match status" value="1"/>
</dbReference>
<dbReference type="InterPro" id="IPR035990">
    <property type="entry name" value="TIM_sf"/>
</dbReference>
<comment type="similarity">
    <text evidence="3 8 9">Belongs to the triosephosphate isomerase family.</text>
</comment>
<keyword evidence="4 8" id="KW-0312">Gluconeogenesis</keyword>
<evidence type="ECO:0000256" key="2">
    <source>
        <dbReference type="ARBA" id="ARBA00004939"/>
    </source>
</evidence>
<evidence type="ECO:0000256" key="5">
    <source>
        <dbReference type="ARBA" id="ARBA00022490"/>
    </source>
</evidence>
<evidence type="ECO:0000256" key="6">
    <source>
        <dbReference type="ARBA" id="ARBA00023152"/>
    </source>
</evidence>
<keyword evidence="7 8" id="KW-0413">Isomerase</keyword>
<evidence type="ECO:0000256" key="4">
    <source>
        <dbReference type="ARBA" id="ARBA00022432"/>
    </source>
</evidence>
<comment type="function">
    <text evidence="8">Involved in the gluconeogenesis. Catalyzes stereospecifically the conversion of dihydroxyacetone phosphate (DHAP) to D-glyceraldehyde-3-phosphate (G3P).</text>
</comment>
<dbReference type="Proteomes" id="UP000472580">
    <property type="component" value="Unassembled WGS sequence"/>
</dbReference>
<dbReference type="FunFam" id="3.20.20.70:FF:000016">
    <property type="entry name" value="Triosephosphate isomerase"/>
    <property type="match status" value="1"/>
</dbReference>
<dbReference type="GO" id="GO:0004807">
    <property type="term" value="F:triose-phosphate isomerase activity"/>
    <property type="evidence" value="ECO:0007669"/>
    <property type="project" value="UniProtKB-UniRule"/>
</dbReference>
<dbReference type="GO" id="GO:0006094">
    <property type="term" value="P:gluconeogenesis"/>
    <property type="evidence" value="ECO:0007669"/>
    <property type="project" value="UniProtKB-UniRule"/>
</dbReference>
<dbReference type="InterPro" id="IPR022896">
    <property type="entry name" value="TrioseP_Isoase_bac/euk"/>
</dbReference>
<feature type="binding site" evidence="8">
    <location>
        <begin position="233"/>
        <end position="234"/>
    </location>
    <ligand>
        <name>substrate</name>
    </ligand>
</feature>
<dbReference type="NCBIfam" id="TIGR00419">
    <property type="entry name" value="tim"/>
    <property type="match status" value="1"/>
</dbReference>
<feature type="active site" description="Proton acceptor" evidence="8">
    <location>
        <position position="167"/>
    </location>
</feature>
<comment type="pathway">
    <text evidence="1 8 9">Carbohydrate degradation; glycolysis; D-glyceraldehyde 3-phosphate from glycerone phosphate: step 1/1.</text>
</comment>
<evidence type="ECO:0000256" key="3">
    <source>
        <dbReference type="ARBA" id="ARBA00007422"/>
    </source>
</evidence>
<sequence length="255" mass="27216">MRRNLVVANWKMNGSLEANRKWVQEFSAFSPLDTELVVCSPFVYLNELQQSFLTSALMINTGAQDCSAHENGAFTGEVSAAMLRDIGCPWVIVGHSERRHGLGETNEIVAAKAKMAVQYGLRPIVCVGETLEEREAGRTSDVVLSQLNAVLDAIGAEALASGALAYEPVWAIGTGKTATPQQAEVVHAALRDSVESRDPRAAEALRILYGGSVKPSNAKELFACNDIDGGLIGGASLKANEFYEIAQAACGSDMI</sequence>
<gene>
    <name evidence="8" type="primary">tpiA</name>
    <name evidence="10" type="ORF">E5987_03130</name>
</gene>
<comment type="subunit">
    <text evidence="8 9">Homodimer.</text>
</comment>
<comment type="pathway">
    <text evidence="8 9">Carbohydrate biosynthesis; gluconeogenesis.</text>
</comment>
<dbReference type="OrthoDB" id="9809429at2"/>
<dbReference type="UniPathway" id="UPA00109">
    <property type="reaction ID" value="UER00189"/>
</dbReference>
<feature type="binding site" evidence="8">
    <location>
        <begin position="9"/>
        <end position="11"/>
    </location>
    <ligand>
        <name>substrate</name>
    </ligand>
</feature>
<comment type="subcellular location">
    <subcellularLocation>
        <location evidence="8 9">Cytoplasm</location>
    </subcellularLocation>
</comment>
<evidence type="ECO:0000256" key="1">
    <source>
        <dbReference type="ARBA" id="ARBA00004680"/>
    </source>
</evidence>
<keyword evidence="5 8" id="KW-0963">Cytoplasm</keyword>
<dbReference type="GO" id="GO:0005829">
    <property type="term" value="C:cytosol"/>
    <property type="evidence" value="ECO:0007669"/>
    <property type="project" value="TreeGrafter"/>
</dbReference>
<dbReference type="Pfam" id="PF00121">
    <property type="entry name" value="TIM"/>
    <property type="match status" value="1"/>
</dbReference>
<feature type="binding site" evidence="8">
    <location>
        <position position="212"/>
    </location>
    <ligand>
        <name>substrate</name>
    </ligand>
</feature>
<dbReference type="UniPathway" id="UPA00138"/>
<accession>A0A6L6YHF9</accession>
<dbReference type="PROSITE" id="PS00171">
    <property type="entry name" value="TIM_1"/>
    <property type="match status" value="1"/>
</dbReference>
<dbReference type="Gene3D" id="3.20.20.70">
    <property type="entry name" value="Aldolase class I"/>
    <property type="match status" value="1"/>
</dbReference>
<dbReference type="InterPro" id="IPR013785">
    <property type="entry name" value="Aldolase_TIM"/>
</dbReference>
<evidence type="ECO:0000313" key="10">
    <source>
        <dbReference type="EMBL" id="MVX56199.1"/>
    </source>
</evidence>
<dbReference type="GO" id="GO:0046166">
    <property type="term" value="P:glyceraldehyde-3-phosphate biosynthetic process"/>
    <property type="evidence" value="ECO:0007669"/>
    <property type="project" value="TreeGrafter"/>
</dbReference>
<protein>
    <recommendedName>
        <fullName evidence="8 9">Triosephosphate isomerase</fullName>
        <shortName evidence="8">TIM</shortName>
        <shortName evidence="8">TPI</shortName>
        <ecNumber evidence="8 9">5.3.1.1</ecNumber>
    </recommendedName>
    <alternativeName>
        <fullName evidence="8">Triose-phosphate isomerase</fullName>
    </alternativeName>
</protein>
<dbReference type="GO" id="GO:0019563">
    <property type="term" value="P:glycerol catabolic process"/>
    <property type="evidence" value="ECO:0007669"/>
    <property type="project" value="TreeGrafter"/>
</dbReference>
<evidence type="ECO:0000256" key="8">
    <source>
        <dbReference type="HAMAP-Rule" id="MF_00147"/>
    </source>
</evidence>
<comment type="caution">
    <text evidence="10">The sequence shown here is derived from an EMBL/GenBank/DDBJ whole genome shotgun (WGS) entry which is preliminary data.</text>
</comment>
<evidence type="ECO:0000256" key="9">
    <source>
        <dbReference type="RuleBase" id="RU363013"/>
    </source>
</evidence>
<dbReference type="EC" id="5.3.1.1" evidence="8 9"/>
<dbReference type="PANTHER" id="PTHR21139">
    <property type="entry name" value="TRIOSEPHOSPHATE ISOMERASE"/>
    <property type="match status" value="1"/>
</dbReference>
<proteinExistence type="inferred from homology"/>